<evidence type="ECO:0000313" key="10">
    <source>
        <dbReference type="Proteomes" id="UP000243002"/>
    </source>
</evidence>
<accession>A0A2P7MQU6</accession>
<dbReference type="InterPro" id="IPR050736">
    <property type="entry name" value="Sensor_HK_Regulatory"/>
</dbReference>
<gene>
    <name evidence="9" type="ORF">C7K55_12390</name>
</gene>
<dbReference type="GO" id="GO:0000155">
    <property type="term" value="F:phosphorelay sensor kinase activity"/>
    <property type="evidence" value="ECO:0007669"/>
    <property type="project" value="InterPro"/>
</dbReference>
<evidence type="ECO:0000256" key="2">
    <source>
        <dbReference type="ARBA" id="ARBA00012438"/>
    </source>
</evidence>
<evidence type="ECO:0000256" key="1">
    <source>
        <dbReference type="ARBA" id="ARBA00000085"/>
    </source>
</evidence>
<dbReference type="InterPro" id="IPR036249">
    <property type="entry name" value="Thioredoxin-like_sf"/>
</dbReference>
<dbReference type="RefSeq" id="WP_106633041.1">
    <property type="nucleotide sequence ID" value="NZ_PXXO01000019.1"/>
</dbReference>
<keyword evidence="5" id="KW-0418">Kinase</keyword>
<dbReference type="InterPro" id="IPR011649">
    <property type="entry name" value="KaiB_domain"/>
</dbReference>
<evidence type="ECO:0000313" key="9">
    <source>
        <dbReference type="EMBL" id="PSJ03618.1"/>
    </source>
</evidence>
<evidence type="ECO:0000256" key="3">
    <source>
        <dbReference type="ARBA" id="ARBA00022553"/>
    </source>
</evidence>
<dbReference type="Gene3D" id="3.30.565.10">
    <property type="entry name" value="Histidine kinase-like ATPase, C-terminal domain"/>
    <property type="match status" value="1"/>
</dbReference>
<dbReference type="InterPro" id="IPR036097">
    <property type="entry name" value="HisK_dim/P_sf"/>
</dbReference>
<comment type="catalytic activity">
    <reaction evidence="1">
        <text>ATP + protein L-histidine = ADP + protein N-phospho-L-histidine.</text>
        <dbReference type="EC" id="2.7.13.3"/>
    </reaction>
</comment>
<dbReference type="Pfam" id="PF00512">
    <property type="entry name" value="HisKA"/>
    <property type="match status" value="1"/>
</dbReference>
<dbReference type="PROSITE" id="PS50109">
    <property type="entry name" value="HIS_KIN"/>
    <property type="match status" value="1"/>
</dbReference>
<dbReference type="GO" id="GO:0048511">
    <property type="term" value="P:rhythmic process"/>
    <property type="evidence" value="ECO:0007669"/>
    <property type="project" value="UniProtKB-KW"/>
</dbReference>
<dbReference type="SUPFAM" id="SSF55874">
    <property type="entry name" value="ATPase domain of HSP90 chaperone/DNA topoisomerase II/histidine kinase"/>
    <property type="match status" value="1"/>
</dbReference>
<keyword evidence="6" id="KW-0902">Two-component regulatory system</keyword>
<reference evidence="9 10" key="1">
    <citation type="journal article" date="2018" name="Environ. Microbiol.">
        <title>Ecological and genomic features of two widespread freshwater picocyanobacteria.</title>
        <authorList>
            <person name="Cabello-Yeves P.J."/>
            <person name="Picazo A."/>
            <person name="Camacho A."/>
            <person name="Callieri C."/>
            <person name="Rosselli R."/>
            <person name="Roda-Garcia J.J."/>
            <person name="Coutinho F.H."/>
            <person name="Rodriguez-Valera F."/>
        </authorList>
    </citation>
    <scope>NUCLEOTIDE SEQUENCE [LARGE SCALE GENOMIC DNA]</scope>
    <source>
        <strain evidence="9 10">Tous</strain>
    </source>
</reference>
<dbReference type="SMART" id="SM01248">
    <property type="entry name" value="KaiB"/>
    <property type="match status" value="1"/>
</dbReference>
<dbReference type="OrthoDB" id="9773956at2"/>
<keyword evidence="4" id="KW-0808">Transferase</keyword>
<dbReference type="FunFam" id="3.30.565.10:FF:000006">
    <property type="entry name" value="Sensor histidine kinase WalK"/>
    <property type="match status" value="1"/>
</dbReference>
<evidence type="ECO:0000256" key="4">
    <source>
        <dbReference type="ARBA" id="ARBA00022679"/>
    </source>
</evidence>
<dbReference type="SMART" id="SM00388">
    <property type="entry name" value="HisKA"/>
    <property type="match status" value="1"/>
</dbReference>
<name>A0A2P7MQU6_9CYAN</name>
<dbReference type="Pfam" id="PF02518">
    <property type="entry name" value="HATPase_c"/>
    <property type="match status" value="1"/>
</dbReference>
<evidence type="ECO:0000259" key="8">
    <source>
        <dbReference type="PROSITE" id="PS50109"/>
    </source>
</evidence>
<evidence type="ECO:0000256" key="5">
    <source>
        <dbReference type="ARBA" id="ARBA00022777"/>
    </source>
</evidence>
<dbReference type="InterPro" id="IPR036890">
    <property type="entry name" value="HATPase_C_sf"/>
</dbReference>
<dbReference type="SUPFAM" id="SSF52833">
    <property type="entry name" value="Thioredoxin-like"/>
    <property type="match status" value="1"/>
</dbReference>
<dbReference type="SUPFAM" id="SSF47384">
    <property type="entry name" value="Homodimeric domain of signal transducing histidine kinase"/>
    <property type="match status" value="1"/>
</dbReference>
<dbReference type="CDD" id="cd00082">
    <property type="entry name" value="HisKA"/>
    <property type="match status" value="1"/>
</dbReference>
<protein>
    <recommendedName>
        <fullName evidence="2">histidine kinase</fullName>
        <ecNumber evidence="2">2.7.13.3</ecNumber>
    </recommendedName>
</protein>
<keyword evidence="10" id="KW-1185">Reference proteome</keyword>
<dbReference type="Gene3D" id="3.40.30.10">
    <property type="entry name" value="Glutaredoxin"/>
    <property type="match status" value="1"/>
</dbReference>
<dbReference type="Gene3D" id="1.10.287.130">
    <property type="match status" value="1"/>
</dbReference>
<feature type="domain" description="Histidine kinase" evidence="8">
    <location>
        <begin position="163"/>
        <end position="376"/>
    </location>
</feature>
<dbReference type="InterPro" id="IPR003661">
    <property type="entry name" value="HisK_dim/P_dom"/>
</dbReference>
<dbReference type="InterPro" id="IPR004358">
    <property type="entry name" value="Sig_transdc_His_kin-like_C"/>
</dbReference>
<dbReference type="NCBIfam" id="NF006800">
    <property type="entry name" value="PRK09303.1"/>
    <property type="match status" value="1"/>
</dbReference>
<dbReference type="PANTHER" id="PTHR43711:SF26">
    <property type="entry name" value="SENSOR HISTIDINE KINASE RCSC"/>
    <property type="match status" value="1"/>
</dbReference>
<dbReference type="InterPro" id="IPR003594">
    <property type="entry name" value="HATPase_dom"/>
</dbReference>
<proteinExistence type="predicted"/>
<sequence>MSVDHPTTAAQVANDGATERPELKLLLVATSYHLASQDLRNLIQFLKSEECAFKVSLEIADPGHQPQLLELHRLVATPALVKLDPLPKQVIAGNAITQKLRSWLPRWQQMEVVTSLGMSLRPAEIDGSRTKRELQLEDQLLVLRQENETLTERLGVQERLLRMVAHELRTPLTAAKLALQSHTLGQIDETRFRDVLTRRLDDIQELSKDLLEVGTTRWEALFNPQRLALGKVAAEAILELEKLWIGRDLELITDIPADLPDVFADQRRMRQVLLNLLENALKFTPDRGRVHLTLLHRTDQWVQVSFCDTGPGIPKSEQERIFLDRVRLPQTSSTTSGYGVGLSVCRRIAEVHGGRIWVVSEPGEGACFHVSVPVWSGQVQPGLTPRGPDRRVAPQ</sequence>
<dbReference type="AlphaFoldDB" id="A0A2P7MQU6"/>
<evidence type="ECO:0000256" key="7">
    <source>
        <dbReference type="ARBA" id="ARBA00023108"/>
    </source>
</evidence>
<dbReference type="PANTHER" id="PTHR43711">
    <property type="entry name" value="TWO-COMPONENT HISTIDINE KINASE"/>
    <property type="match status" value="1"/>
</dbReference>
<organism evidence="9 10">
    <name type="scientific">Cyanobium usitatum str. Tous</name>
    <dbReference type="NCBI Taxonomy" id="2116684"/>
    <lineage>
        <taxon>Bacteria</taxon>
        <taxon>Bacillati</taxon>
        <taxon>Cyanobacteriota</taxon>
        <taxon>Cyanophyceae</taxon>
        <taxon>Synechococcales</taxon>
        <taxon>Prochlorococcaceae</taxon>
        <taxon>Cyanobium</taxon>
    </lineage>
</organism>
<dbReference type="EMBL" id="PXXO01000019">
    <property type="protein sequence ID" value="PSJ03618.1"/>
    <property type="molecule type" value="Genomic_DNA"/>
</dbReference>
<evidence type="ECO:0000256" key="6">
    <source>
        <dbReference type="ARBA" id="ARBA00023012"/>
    </source>
</evidence>
<dbReference type="SMART" id="SM00387">
    <property type="entry name" value="HATPase_c"/>
    <property type="match status" value="1"/>
</dbReference>
<dbReference type="Proteomes" id="UP000243002">
    <property type="component" value="Unassembled WGS sequence"/>
</dbReference>
<dbReference type="Pfam" id="PF07689">
    <property type="entry name" value="KaiB"/>
    <property type="match status" value="1"/>
</dbReference>
<keyword evidence="7" id="KW-0090">Biological rhythms</keyword>
<dbReference type="InterPro" id="IPR005467">
    <property type="entry name" value="His_kinase_dom"/>
</dbReference>
<dbReference type="PRINTS" id="PR00344">
    <property type="entry name" value="BCTRLSENSOR"/>
</dbReference>
<keyword evidence="3" id="KW-0597">Phosphoprotein</keyword>
<dbReference type="EC" id="2.7.13.3" evidence="2"/>
<comment type="caution">
    <text evidence="9">The sequence shown here is derived from an EMBL/GenBank/DDBJ whole genome shotgun (WGS) entry which is preliminary data.</text>
</comment>